<evidence type="ECO:0000313" key="4">
    <source>
        <dbReference type="Proteomes" id="UP001274830"/>
    </source>
</evidence>
<protein>
    <recommendedName>
        <fullName evidence="2">Stc1 domain-containing protein</fullName>
    </recommendedName>
</protein>
<feature type="compositionally biased region" description="Polar residues" evidence="1">
    <location>
        <begin position="242"/>
        <end position="269"/>
    </location>
</feature>
<accession>A0AAE1C241</accession>
<keyword evidence="4" id="KW-1185">Reference proteome</keyword>
<organism evidence="3 4">
    <name type="scientific">Recurvomyces mirabilis</name>
    <dbReference type="NCBI Taxonomy" id="574656"/>
    <lineage>
        <taxon>Eukaryota</taxon>
        <taxon>Fungi</taxon>
        <taxon>Dikarya</taxon>
        <taxon>Ascomycota</taxon>
        <taxon>Pezizomycotina</taxon>
        <taxon>Dothideomycetes</taxon>
        <taxon>Dothideomycetidae</taxon>
        <taxon>Mycosphaerellales</taxon>
        <taxon>Teratosphaeriaceae</taxon>
        <taxon>Recurvomyces</taxon>
    </lineage>
</organism>
<dbReference type="AlphaFoldDB" id="A0AAE1C241"/>
<dbReference type="InterPro" id="IPR024630">
    <property type="entry name" value="Stc1"/>
</dbReference>
<feature type="compositionally biased region" description="Basic and acidic residues" evidence="1">
    <location>
        <begin position="316"/>
        <end position="325"/>
    </location>
</feature>
<feature type="compositionally biased region" description="Low complexity" evidence="1">
    <location>
        <begin position="126"/>
        <end position="137"/>
    </location>
</feature>
<feature type="domain" description="Stc1" evidence="2">
    <location>
        <begin position="36"/>
        <end position="118"/>
    </location>
</feature>
<feature type="compositionally biased region" description="Polar residues" evidence="1">
    <location>
        <begin position="176"/>
        <end position="194"/>
    </location>
</feature>
<dbReference type="EMBL" id="JAUTXT010000016">
    <property type="protein sequence ID" value="KAK3675196.1"/>
    <property type="molecule type" value="Genomic_DNA"/>
</dbReference>
<proteinExistence type="predicted"/>
<name>A0AAE1C241_9PEZI</name>
<reference evidence="3" key="1">
    <citation type="submission" date="2023-07" db="EMBL/GenBank/DDBJ databases">
        <title>Black Yeasts Isolated from many extreme environments.</title>
        <authorList>
            <person name="Coleine C."/>
            <person name="Stajich J.E."/>
            <person name="Selbmann L."/>
        </authorList>
    </citation>
    <scope>NUCLEOTIDE SEQUENCE</scope>
    <source>
        <strain evidence="3">CCFEE 5485</strain>
    </source>
</reference>
<feature type="region of interest" description="Disordered" evidence="1">
    <location>
        <begin position="173"/>
        <end position="269"/>
    </location>
</feature>
<gene>
    <name evidence="3" type="ORF">LTR78_005130</name>
</gene>
<comment type="caution">
    <text evidence="3">The sequence shown here is derived from an EMBL/GenBank/DDBJ whole genome shotgun (WGS) entry which is preliminary data.</text>
</comment>
<evidence type="ECO:0000313" key="3">
    <source>
        <dbReference type="EMBL" id="KAK3675196.1"/>
    </source>
</evidence>
<feature type="region of interest" description="Disordered" evidence="1">
    <location>
        <begin position="286"/>
        <end position="325"/>
    </location>
</feature>
<evidence type="ECO:0000259" key="2">
    <source>
        <dbReference type="Pfam" id="PF12898"/>
    </source>
</evidence>
<dbReference type="Pfam" id="PF12898">
    <property type="entry name" value="Stc1"/>
    <property type="match status" value="1"/>
</dbReference>
<dbReference type="Proteomes" id="UP001274830">
    <property type="component" value="Unassembled WGS sequence"/>
</dbReference>
<feature type="region of interest" description="Disordered" evidence="1">
    <location>
        <begin position="124"/>
        <end position="156"/>
    </location>
</feature>
<evidence type="ECO:0000256" key="1">
    <source>
        <dbReference type="SAM" id="MobiDB-lite"/>
    </source>
</evidence>
<feature type="compositionally biased region" description="Low complexity" evidence="1">
    <location>
        <begin position="294"/>
        <end position="307"/>
    </location>
</feature>
<sequence length="325" mass="34014">MVGNSYMSYNGSVGSAALERVKLPAKTRCNGNKCNGKMKCISFFSEKQKLELKKWIADPNKAKSFDPQTSRVIVCVICTPGPKFEFYCQGCDTVKDRNKFSKAQVRNPDNAYCWECMEKRANMEPGGNDSDYSNNSGSSGGGSYGEDSDDATTTCGSTMAGLSLTGSGGGTSSLGYQTSNTGGVPLQPGSSSGFRSYAATGQHGGDGRTPSISCTSSGGGAAVPSGVNGPRRVVTPPHLRVKQTSSFTSGSRSTNNSTYDGSTTSNSNFAKIPAASHKITYGIVQKQKDEEANARAAAAKSKGSKQSAQEEDDDDVRAASDSDSD</sequence>